<dbReference type="InterPro" id="IPR000594">
    <property type="entry name" value="ThiF_NAD_FAD-bd"/>
</dbReference>
<dbReference type="GO" id="GO:0005737">
    <property type="term" value="C:cytoplasm"/>
    <property type="evidence" value="ECO:0007669"/>
    <property type="project" value="TreeGrafter"/>
</dbReference>
<dbReference type="STRING" id="83771.SAMN02910357_02543"/>
<dbReference type="Proteomes" id="UP000242432">
    <property type="component" value="Unassembled WGS sequence"/>
</dbReference>
<accession>A0A1T4VX77</accession>
<evidence type="ECO:0000313" key="2">
    <source>
        <dbReference type="EMBL" id="SKA69537.1"/>
    </source>
</evidence>
<organism evidence="2 3">
    <name type="scientific">Succinivibrio dextrinosolvens DSM 3072</name>
    <dbReference type="NCBI Taxonomy" id="1123324"/>
    <lineage>
        <taxon>Bacteria</taxon>
        <taxon>Pseudomonadati</taxon>
        <taxon>Pseudomonadota</taxon>
        <taxon>Gammaproteobacteria</taxon>
        <taxon>Aeromonadales</taxon>
        <taxon>Succinivibrionaceae</taxon>
        <taxon>Succinivibrio</taxon>
    </lineage>
</organism>
<dbReference type="AlphaFoldDB" id="A0A1T4VX77"/>
<dbReference type="GO" id="GO:0004792">
    <property type="term" value="F:thiosulfate-cyanide sulfurtransferase activity"/>
    <property type="evidence" value="ECO:0007669"/>
    <property type="project" value="TreeGrafter"/>
</dbReference>
<protein>
    <submittedName>
        <fullName evidence="2">Adenylyltransferase and sulfurtransferase</fullName>
    </submittedName>
</protein>
<dbReference type="GO" id="GO:0008641">
    <property type="term" value="F:ubiquitin-like modifier activating enzyme activity"/>
    <property type="evidence" value="ECO:0007669"/>
    <property type="project" value="InterPro"/>
</dbReference>
<dbReference type="EMBL" id="FUXX01000060">
    <property type="protein sequence ID" value="SKA69537.1"/>
    <property type="molecule type" value="Genomic_DNA"/>
</dbReference>
<keyword evidence="2" id="KW-0808">Transferase</keyword>
<dbReference type="GO" id="GO:0016779">
    <property type="term" value="F:nucleotidyltransferase activity"/>
    <property type="evidence" value="ECO:0007669"/>
    <property type="project" value="UniProtKB-KW"/>
</dbReference>
<feature type="domain" description="THIF-type NAD/FAD binding fold" evidence="1">
    <location>
        <begin position="7"/>
        <end position="240"/>
    </location>
</feature>
<gene>
    <name evidence="2" type="ORF">SAMN02745213_02227</name>
</gene>
<dbReference type="PANTHER" id="PTHR10953:SF102">
    <property type="entry name" value="ADENYLYLTRANSFERASE AND SULFURTRANSFERASE MOCS3"/>
    <property type="match status" value="1"/>
</dbReference>
<keyword evidence="2" id="KW-0548">Nucleotidyltransferase</keyword>
<dbReference type="Gene3D" id="3.40.50.720">
    <property type="entry name" value="NAD(P)-binding Rossmann-like Domain"/>
    <property type="match status" value="1"/>
</dbReference>
<dbReference type="PANTHER" id="PTHR10953">
    <property type="entry name" value="UBIQUITIN-ACTIVATING ENZYME E1"/>
    <property type="match status" value="1"/>
</dbReference>
<name>A0A1T4VX77_9GAMM</name>
<dbReference type="InterPro" id="IPR045886">
    <property type="entry name" value="ThiF/MoeB/HesA"/>
</dbReference>
<sequence>MNNTNRYARQQMIPEYQDLDKKLEQNRIAIVGSGGLGGLCTYLLVGAGALNINIADYDTIDETNLHRQILYREKDIGETKINCCKRELIELDKRANIKTFAEKITEENFQEFTKDCRLVLDLSDNIETRLALNRLCFSNRIDLIHASVTAETALLAYFKFSDSKFIEEYGCYECLAGENAAIAKKGITGPFASAVSAFAANLTMQVFTDRIKEKIGKIFLFDLNRFSIRSFSLNKSPLCKCCGDTKEVA</sequence>
<dbReference type="SUPFAM" id="SSF69572">
    <property type="entry name" value="Activating enzymes of the ubiquitin-like proteins"/>
    <property type="match status" value="1"/>
</dbReference>
<dbReference type="Pfam" id="PF00899">
    <property type="entry name" value="ThiF"/>
    <property type="match status" value="1"/>
</dbReference>
<reference evidence="3" key="1">
    <citation type="submission" date="2017-02" db="EMBL/GenBank/DDBJ databases">
        <authorList>
            <person name="Varghese N."/>
            <person name="Submissions S."/>
        </authorList>
    </citation>
    <scope>NUCLEOTIDE SEQUENCE [LARGE SCALE GENOMIC DNA]</scope>
    <source>
        <strain evidence="3">DSM 3072</strain>
    </source>
</reference>
<keyword evidence="3" id="KW-1185">Reference proteome</keyword>
<evidence type="ECO:0000259" key="1">
    <source>
        <dbReference type="Pfam" id="PF00899"/>
    </source>
</evidence>
<evidence type="ECO:0000313" key="3">
    <source>
        <dbReference type="Proteomes" id="UP000242432"/>
    </source>
</evidence>
<proteinExistence type="predicted"/>
<dbReference type="RefSeq" id="WP_078929515.1">
    <property type="nucleotide sequence ID" value="NZ_FUXX01000060.1"/>
</dbReference>
<dbReference type="InterPro" id="IPR035985">
    <property type="entry name" value="Ubiquitin-activating_enz"/>
</dbReference>